<dbReference type="InterPro" id="IPR038718">
    <property type="entry name" value="SNF2-like_sf"/>
</dbReference>
<dbReference type="AlphaFoldDB" id="A0A421BXN0"/>
<feature type="region of interest" description="Disordered" evidence="2">
    <location>
        <begin position="1015"/>
        <end position="1034"/>
    </location>
</feature>
<gene>
    <name evidence="5" type="ORF">DYS74_01605</name>
</gene>
<dbReference type="Proteomes" id="UP000279673">
    <property type="component" value="Unassembled WGS sequence"/>
</dbReference>
<dbReference type="RefSeq" id="WP_121530401.1">
    <property type="nucleotide sequence ID" value="NZ_RCHI01000001.1"/>
</dbReference>
<dbReference type="InterPro" id="IPR049730">
    <property type="entry name" value="SNF2/RAD54-like_C"/>
</dbReference>
<feature type="domain" description="Helicase ATP-binding" evidence="3">
    <location>
        <begin position="509"/>
        <end position="702"/>
    </location>
</feature>
<dbReference type="SMART" id="SM00490">
    <property type="entry name" value="HELICc"/>
    <property type="match status" value="1"/>
</dbReference>
<organism evidence="5 6">
    <name type="scientific">Paenirhodobacter hankyongi</name>
    <dbReference type="NCBI Taxonomy" id="2294033"/>
    <lineage>
        <taxon>Bacteria</taxon>
        <taxon>Pseudomonadati</taxon>
        <taxon>Pseudomonadota</taxon>
        <taxon>Alphaproteobacteria</taxon>
        <taxon>Rhodobacterales</taxon>
        <taxon>Rhodobacter group</taxon>
        <taxon>Paenirhodobacter</taxon>
    </lineage>
</organism>
<comment type="caution">
    <text evidence="5">The sequence shown here is derived from an EMBL/GenBank/DDBJ whole genome shotgun (WGS) entry which is preliminary data.</text>
</comment>
<reference evidence="5 6" key="1">
    <citation type="submission" date="2018-10" db="EMBL/GenBank/DDBJ databases">
        <title>Rhodobacter sp . BO-81.</title>
        <authorList>
            <person name="Im W.T."/>
        </authorList>
    </citation>
    <scope>NUCLEOTIDE SEQUENCE [LARGE SCALE GENOMIC DNA]</scope>
    <source>
        <strain evidence="5 6">BO-81</strain>
    </source>
</reference>
<feature type="region of interest" description="Disordered" evidence="2">
    <location>
        <begin position="437"/>
        <end position="460"/>
    </location>
</feature>
<name>A0A421BXN0_9RHOB</name>
<dbReference type="InterPro" id="IPR000330">
    <property type="entry name" value="SNF2_N"/>
</dbReference>
<dbReference type="SUPFAM" id="SSF52540">
    <property type="entry name" value="P-loop containing nucleoside triphosphate hydrolases"/>
    <property type="match status" value="2"/>
</dbReference>
<dbReference type="InterPro" id="IPR001650">
    <property type="entry name" value="Helicase_C-like"/>
</dbReference>
<dbReference type="PROSITE" id="PS51192">
    <property type="entry name" value="HELICASE_ATP_BIND_1"/>
    <property type="match status" value="1"/>
</dbReference>
<dbReference type="PANTHER" id="PTHR10799">
    <property type="entry name" value="SNF2/RAD54 HELICASE FAMILY"/>
    <property type="match status" value="1"/>
</dbReference>
<dbReference type="SMART" id="SM00487">
    <property type="entry name" value="DEXDc"/>
    <property type="match status" value="1"/>
</dbReference>
<feature type="domain" description="Helicase C-terminal" evidence="4">
    <location>
        <begin position="824"/>
        <end position="973"/>
    </location>
</feature>
<keyword evidence="1" id="KW-0378">Hydrolase</keyword>
<evidence type="ECO:0000256" key="1">
    <source>
        <dbReference type="ARBA" id="ARBA00022801"/>
    </source>
</evidence>
<evidence type="ECO:0000259" key="4">
    <source>
        <dbReference type="PROSITE" id="PS51194"/>
    </source>
</evidence>
<keyword evidence="5" id="KW-0067">ATP-binding</keyword>
<dbReference type="PROSITE" id="PS51194">
    <property type="entry name" value="HELICASE_CTER"/>
    <property type="match status" value="1"/>
</dbReference>
<dbReference type="GO" id="GO:0004386">
    <property type="term" value="F:helicase activity"/>
    <property type="evidence" value="ECO:0007669"/>
    <property type="project" value="UniProtKB-KW"/>
</dbReference>
<dbReference type="GO" id="GO:0016787">
    <property type="term" value="F:hydrolase activity"/>
    <property type="evidence" value="ECO:0007669"/>
    <property type="project" value="UniProtKB-KW"/>
</dbReference>
<dbReference type="Pfam" id="PF00176">
    <property type="entry name" value="SNF2-rel_dom"/>
    <property type="match status" value="1"/>
</dbReference>
<accession>A0A421BXN0</accession>
<dbReference type="EMBL" id="RCHI01000001">
    <property type="protein sequence ID" value="RLL73039.1"/>
    <property type="molecule type" value="Genomic_DNA"/>
</dbReference>
<keyword evidence="6" id="KW-1185">Reference proteome</keyword>
<dbReference type="Gene3D" id="3.40.50.300">
    <property type="entry name" value="P-loop containing nucleotide triphosphate hydrolases"/>
    <property type="match status" value="1"/>
</dbReference>
<evidence type="ECO:0000259" key="3">
    <source>
        <dbReference type="PROSITE" id="PS51192"/>
    </source>
</evidence>
<evidence type="ECO:0000256" key="2">
    <source>
        <dbReference type="SAM" id="MobiDB-lite"/>
    </source>
</evidence>
<dbReference type="CDD" id="cd18793">
    <property type="entry name" value="SF2_C_SNF"/>
    <property type="match status" value="1"/>
</dbReference>
<dbReference type="Gene3D" id="3.40.50.10810">
    <property type="entry name" value="Tandem AAA-ATPase domain"/>
    <property type="match status" value="1"/>
</dbReference>
<sequence>MTFTLAHTPDAITLTLLAQKRGLLDRLRAKPGTDLTHLAPQDRKLALALADLRSAAAETGEPLTIESDTIRLSHRLAAALDGTTGAELGLPPLTDLVLHTNVEGVVGEPSFRLHTEWRRNGQRKLPARTGALLQSDRGSQRVPLWMLDALELAESYRSGQGDAADWEALARFRRALDPGIVDSGDSQAARFSMTDFLSGLEVRLADRFSITPDAQGTDFEVVPFSGHAIGEALEVTESMAELAGASLGDFQRKLRQRGALNAFRLGPGKFLVIDRAAAPVLEVMTRMQRAPREERREFIRNPRPRITEALETALEARGALAGLDDAGREESIEAAAGPAFVETSEYEAFSARVTGIEIYERPDLSLVESSGTTWLPELFSAEVRSRLEALPNEALAQLGERLRQAIDTGQEHVTQGDLQLPAHPEVLQAVELRLKERSAPPQEEPADDDTAPEDSPSGPVVLRTEDNFEEVHWRPATPPRTAAAPLRLPRTITTPLKDHQVESFDWQVKAWQAGLPGVLNADEQGLGKTLQTISFLVWLNEHMKHEGTKRGPILVVAPTSLLVNWEQEVARHVASPGLGHLIRLYGSGIGNRKKAATQGRDIESGASKLDFSDLERAAEVGAGHLTWILTTYSTLTNYQHSLARIPFSAAVFDEIQAIKNPTTLSAVAARAMKADFRIGLTGTPIENSTVDLWAIMDQLAPGALGSLKDFRQRYALPDTDNMADLHARVFKPQGDLPPLGLRRIKDTVARDLPSKTRLLAPRTMPRFQAETYDQARIQLAAGAKGAALKLLHHIRTVSVHPALHDAAGDEDFIAASARLNATFDLLRDIRAAGQRALVFIEHRQMQYRFIELARAEFGLDRIDLINGDTAIKQRQEIVNRFQRHLEHDEGFDLLVLGPKAAGTGLTLTAATHVIHLSRWWNPAVEEQCNDRVHRIGQTRPVTIHVPMAIHPGYRAQSFDCLLQSLMQRKRHLASSALWPMGDTGSDAGELQRLVAQETSFASGGDPVDEAMAETFARDGTPCPPPDAKGEYRFE</sequence>
<proteinExistence type="predicted"/>
<keyword evidence="5" id="KW-0347">Helicase</keyword>
<protein>
    <submittedName>
        <fullName evidence="5">DEAD/DEAH box helicase</fullName>
    </submittedName>
</protein>
<evidence type="ECO:0000313" key="5">
    <source>
        <dbReference type="EMBL" id="RLL73039.1"/>
    </source>
</evidence>
<keyword evidence="5" id="KW-0547">Nucleotide-binding</keyword>
<dbReference type="GO" id="GO:0005524">
    <property type="term" value="F:ATP binding"/>
    <property type="evidence" value="ECO:0007669"/>
    <property type="project" value="InterPro"/>
</dbReference>
<dbReference type="InterPro" id="IPR014001">
    <property type="entry name" value="Helicase_ATP-bd"/>
</dbReference>
<evidence type="ECO:0000313" key="6">
    <source>
        <dbReference type="Proteomes" id="UP000279673"/>
    </source>
</evidence>
<dbReference type="InterPro" id="IPR027417">
    <property type="entry name" value="P-loop_NTPase"/>
</dbReference>
<dbReference type="Pfam" id="PF00271">
    <property type="entry name" value="Helicase_C"/>
    <property type="match status" value="1"/>
</dbReference>